<proteinExistence type="predicted"/>
<dbReference type="HOGENOM" id="CLU_124880_0_0_9"/>
<dbReference type="OrthoDB" id="1722928at2"/>
<protein>
    <submittedName>
        <fullName evidence="2">Uncharacterized protein</fullName>
    </submittedName>
</protein>
<evidence type="ECO:0000313" key="3">
    <source>
        <dbReference type="Proteomes" id="UP000000719"/>
    </source>
</evidence>
<dbReference type="AlphaFoldDB" id="B8CXC5"/>
<feature type="transmembrane region" description="Helical" evidence="1">
    <location>
        <begin position="6"/>
        <end position="24"/>
    </location>
</feature>
<accession>B8CXC5</accession>
<dbReference type="STRING" id="373903.Hore_11940"/>
<dbReference type="KEGG" id="hor:Hore_11940"/>
<dbReference type="eggNOG" id="ENOG50337XF">
    <property type="taxonomic scope" value="Bacteria"/>
</dbReference>
<gene>
    <name evidence="2" type="ordered locus">Hore_11940</name>
</gene>
<evidence type="ECO:0000256" key="1">
    <source>
        <dbReference type="SAM" id="Phobius"/>
    </source>
</evidence>
<dbReference type="RefSeq" id="WP_012636129.1">
    <property type="nucleotide sequence ID" value="NC_011899.1"/>
</dbReference>
<sequence>MEIKGIKINVVVLSMLIIVLAFFAGQHLFKLYNIEKPLTDELKSVKGVQDVKLLESGDKTDVSVKLSSDVDFYKRYHQLEKIASEKLGNELGKIIVNNEDNSLEEIYYQMHYYIFEGISTYRFSYMKNEIKEIAEKNNVSDYRVWVDEKAVYLKLNRGKTSYYKVIPRQGITVSFKAGGDSSG</sequence>
<reference evidence="2 3" key="1">
    <citation type="journal article" date="2009" name="PLoS ONE">
        <title>Genome analysis of the anaerobic thermohalophilic bacterium Halothermothrix orenii.</title>
        <authorList>
            <person name="Mavromatis K."/>
            <person name="Ivanova N."/>
            <person name="Anderson I."/>
            <person name="Lykidis A."/>
            <person name="Hooper S.D."/>
            <person name="Sun H."/>
            <person name="Kunin V."/>
            <person name="Lapidus A."/>
            <person name="Hugenholtz P."/>
            <person name="Patel B."/>
            <person name="Kyrpides N.C."/>
        </authorList>
    </citation>
    <scope>NUCLEOTIDE SEQUENCE [LARGE SCALE GENOMIC DNA]</scope>
    <source>
        <strain evidence="3">H 168 / OCM 544 / DSM 9562</strain>
    </source>
</reference>
<keyword evidence="1" id="KW-0472">Membrane</keyword>
<keyword evidence="3" id="KW-1185">Reference proteome</keyword>
<name>B8CXC5_HALOH</name>
<evidence type="ECO:0000313" key="2">
    <source>
        <dbReference type="EMBL" id="ACL69944.1"/>
    </source>
</evidence>
<keyword evidence="1" id="KW-1133">Transmembrane helix</keyword>
<keyword evidence="1" id="KW-0812">Transmembrane</keyword>
<dbReference type="Proteomes" id="UP000000719">
    <property type="component" value="Chromosome"/>
</dbReference>
<organism evidence="2 3">
    <name type="scientific">Halothermothrix orenii (strain H 168 / OCM 544 / DSM 9562)</name>
    <dbReference type="NCBI Taxonomy" id="373903"/>
    <lineage>
        <taxon>Bacteria</taxon>
        <taxon>Bacillati</taxon>
        <taxon>Bacillota</taxon>
        <taxon>Clostridia</taxon>
        <taxon>Halanaerobiales</taxon>
        <taxon>Halothermotrichaceae</taxon>
        <taxon>Halothermothrix</taxon>
    </lineage>
</organism>
<dbReference type="EMBL" id="CP001098">
    <property type="protein sequence ID" value="ACL69944.1"/>
    <property type="molecule type" value="Genomic_DNA"/>
</dbReference>